<evidence type="ECO:0000313" key="3">
    <source>
        <dbReference type="Proteomes" id="UP000239485"/>
    </source>
</evidence>
<organism evidence="2 3">
    <name type="scientific">Kineococcus xinjiangensis</name>
    <dbReference type="NCBI Taxonomy" id="512762"/>
    <lineage>
        <taxon>Bacteria</taxon>
        <taxon>Bacillati</taxon>
        <taxon>Actinomycetota</taxon>
        <taxon>Actinomycetes</taxon>
        <taxon>Kineosporiales</taxon>
        <taxon>Kineosporiaceae</taxon>
        <taxon>Kineococcus</taxon>
    </lineage>
</organism>
<evidence type="ECO:0000256" key="1">
    <source>
        <dbReference type="SAM" id="Phobius"/>
    </source>
</evidence>
<gene>
    <name evidence="2" type="ORF">CLV92_1029</name>
</gene>
<evidence type="ECO:0008006" key="4">
    <source>
        <dbReference type="Google" id="ProtNLM"/>
    </source>
</evidence>
<dbReference type="RefSeq" id="WP_146099392.1">
    <property type="nucleotide sequence ID" value="NZ_PTJD01000002.1"/>
</dbReference>
<comment type="caution">
    <text evidence="2">The sequence shown here is derived from an EMBL/GenBank/DDBJ whole genome shotgun (WGS) entry which is preliminary data.</text>
</comment>
<keyword evidence="1" id="KW-1133">Transmembrane helix</keyword>
<evidence type="ECO:0000313" key="2">
    <source>
        <dbReference type="EMBL" id="PPK97859.1"/>
    </source>
</evidence>
<dbReference type="Proteomes" id="UP000239485">
    <property type="component" value="Unassembled WGS sequence"/>
</dbReference>
<feature type="transmembrane region" description="Helical" evidence="1">
    <location>
        <begin position="208"/>
        <end position="230"/>
    </location>
</feature>
<keyword evidence="3" id="KW-1185">Reference proteome</keyword>
<dbReference type="AlphaFoldDB" id="A0A2S6IUJ6"/>
<accession>A0A2S6IUJ6</accession>
<dbReference type="EMBL" id="PTJD01000002">
    <property type="protein sequence ID" value="PPK97859.1"/>
    <property type="molecule type" value="Genomic_DNA"/>
</dbReference>
<name>A0A2S6IUJ6_9ACTN</name>
<protein>
    <recommendedName>
        <fullName evidence="4">DUF2975 family protein</fullName>
    </recommendedName>
</protein>
<sequence length="240" mass="24558">MALSLARRPARRRDIPVQPLRISLLIGVFSVFGILSLLVGVGAAVIATGQSGTPMHLPVRLAGSPTFWVQHVAPQPVQALALDNADTALYEGDGQDASAGITAGAGGLRAEVAFLDHPVDAGVALAAHSGAAVAGLSVFILVALLVPLVRTTAAREPFAPGNAARLAAAAGVLVLASIAASVLPYLGAQRLLQMPFITEKVWVADLQPVLWPLPAAVLLLVLAAAVHAGARLREDTEGLV</sequence>
<keyword evidence="1" id="KW-0812">Transmembrane</keyword>
<feature type="transmembrane region" description="Helical" evidence="1">
    <location>
        <begin position="125"/>
        <end position="146"/>
    </location>
</feature>
<reference evidence="2 3" key="1">
    <citation type="submission" date="2018-02" db="EMBL/GenBank/DDBJ databases">
        <title>Genomic Encyclopedia of Archaeal and Bacterial Type Strains, Phase II (KMG-II): from individual species to whole genera.</title>
        <authorList>
            <person name="Goeker M."/>
        </authorList>
    </citation>
    <scope>NUCLEOTIDE SEQUENCE [LARGE SCALE GENOMIC DNA]</scope>
    <source>
        <strain evidence="2 3">DSM 22857</strain>
    </source>
</reference>
<proteinExistence type="predicted"/>
<feature type="transmembrane region" description="Helical" evidence="1">
    <location>
        <begin position="166"/>
        <end position="188"/>
    </location>
</feature>
<keyword evidence="1" id="KW-0472">Membrane</keyword>
<feature type="transmembrane region" description="Helical" evidence="1">
    <location>
        <begin position="20"/>
        <end position="47"/>
    </location>
</feature>